<evidence type="ECO:0000259" key="1">
    <source>
        <dbReference type="Pfam" id="PF24088"/>
    </source>
</evidence>
<protein>
    <submittedName>
        <fullName evidence="3">Uncharacterized protein</fullName>
    </submittedName>
</protein>
<dbReference type="Pfam" id="PF24088">
    <property type="entry name" value="DUF7373"/>
    <property type="match status" value="1"/>
</dbReference>
<dbReference type="AlphaFoldDB" id="A0A849AEF9"/>
<gene>
    <name evidence="3" type="ORF">HKD39_05850</name>
</gene>
<feature type="domain" description="DUF7373" evidence="1">
    <location>
        <begin position="26"/>
        <end position="217"/>
    </location>
</feature>
<feature type="domain" description="DUF7373" evidence="2">
    <location>
        <begin position="226"/>
        <end position="359"/>
    </location>
</feature>
<evidence type="ECO:0000313" key="4">
    <source>
        <dbReference type="Proteomes" id="UP000562984"/>
    </source>
</evidence>
<dbReference type="RefSeq" id="WP_171198845.1">
    <property type="nucleotide sequence ID" value="NZ_JABEND010000002.1"/>
</dbReference>
<dbReference type="InterPro" id="IPR055797">
    <property type="entry name" value="DUF7373"/>
</dbReference>
<evidence type="ECO:0000259" key="2">
    <source>
        <dbReference type="Pfam" id="PF24092"/>
    </source>
</evidence>
<reference evidence="3 4" key="1">
    <citation type="submission" date="2020-05" db="EMBL/GenBank/DDBJ databases">
        <title>Nakamurella sp. DB0629 isolated from air conditioner.</title>
        <authorList>
            <person name="Kim D.H."/>
            <person name="Kim D.-U."/>
        </authorList>
    </citation>
    <scope>NUCLEOTIDE SEQUENCE [LARGE SCALE GENOMIC DNA]</scope>
    <source>
        <strain evidence="3 4">DB0629</strain>
    </source>
</reference>
<comment type="caution">
    <text evidence="3">The sequence shown here is derived from an EMBL/GenBank/DDBJ whole genome shotgun (WGS) entry which is preliminary data.</text>
</comment>
<keyword evidence="4" id="KW-1185">Reference proteome</keyword>
<accession>A0A849AEF9</accession>
<dbReference type="Pfam" id="PF24092">
    <property type="entry name" value="DUF7373_C"/>
    <property type="match status" value="1"/>
</dbReference>
<evidence type="ECO:0000313" key="3">
    <source>
        <dbReference type="EMBL" id="NNG35242.1"/>
    </source>
</evidence>
<name>A0A849AEF9_9ACTN</name>
<organism evidence="3 4">
    <name type="scientific">Nakamurella aerolata</name>
    <dbReference type="NCBI Taxonomy" id="1656892"/>
    <lineage>
        <taxon>Bacteria</taxon>
        <taxon>Bacillati</taxon>
        <taxon>Actinomycetota</taxon>
        <taxon>Actinomycetes</taxon>
        <taxon>Nakamurellales</taxon>
        <taxon>Nakamurellaceae</taxon>
        <taxon>Nakamurella</taxon>
    </lineage>
</organism>
<dbReference type="Proteomes" id="UP000562984">
    <property type="component" value="Unassembled WGS sequence"/>
</dbReference>
<dbReference type="EMBL" id="JABEND010000002">
    <property type="protein sequence ID" value="NNG35242.1"/>
    <property type="molecule type" value="Genomic_DNA"/>
</dbReference>
<sequence>MSTDQPETSNGGIYYPTKPQQFVELAPSENTGMLIQSRTLAGYLPVPTALDPQYTDVLSLNVLPMRGGDSLTALLDKPGVAVGTKLGMYGGFSTGRRSVKKKDSSLILAALIFPSPDAAGKAAKALAEAGVSDDPDLPYKAVKLPNQPKGFGLQNPKTPSLQGFLASGSLVLYVYLAGERGENMTPKLPAVGSYLAALQKSTASFKPVPKAKLKTLKLDPDGAYARALPNKKGDGTVYDGAWSAKAFLHAMGDYKADSEVFEQAKVDAVGSGRSTVYRAKDHAGAALVSAQFVRDLTASKPGYSPMAAPGGMEGVSCLRNTLEAKFYCTGAVGRYAFEYHAEDSEDLQRSLQSQVAVLSA</sequence>
<dbReference type="InterPro" id="IPR056463">
    <property type="entry name" value="DUF7373_C"/>
</dbReference>
<proteinExistence type="predicted"/>